<sequence>MTTVHVLAVGDFGAEVARCLGRAHPGTVVSHDRAARGTALLDSSGWPPARIRVLASWRETPRLMETLDARSADWRTPWFPVVNEHPRLRVGPVVVPGEGACYRCFRRRRAQHEPPSTRSTLLHTHYDAHPEAGVAGFLPHHVDMAAAAASDVLHRIERGESADTAGNVRHWNVLEHRMSSARVVGVHGCDRCRRSSPDAATASWEPLARELTPLLAGAAPAPASPSAPASAPVAPAAPVPGGRGAAPSVPAEQR</sequence>
<dbReference type="NCBIfam" id="TIGR03882">
    <property type="entry name" value="cyclo_dehyd_2"/>
    <property type="match status" value="1"/>
</dbReference>
<dbReference type="RefSeq" id="WP_274040145.1">
    <property type="nucleotide sequence ID" value="NZ_JANCPR020000010.1"/>
</dbReference>
<keyword evidence="3" id="KW-1185">Reference proteome</keyword>
<evidence type="ECO:0000313" key="3">
    <source>
        <dbReference type="Proteomes" id="UP001214441"/>
    </source>
</evidence>
<accession>A0ABT6ZW01</accession>
<feature type="region of interest" description="Disordered" evidence="1">
    <location>
        <begin position="218"/>
        <end position="254"/>
    </location>
</feature>
<comment type="caution">
    <text evidence="2">The sequence shown here is derived from an EMBL/GenBank/DDBJ whole genome shotgun (WGS) entry which is preliminary data.</text>
</comment>
<evidence type="ECO:0000256" key="1">
    <source>
        <dbReference type="SAM" id="MobiDB-lite"/>
    </source>
</evidence>
<proteinExistence type="predicted"/>
<name>A0ABT6ZW01_9ACTN</name>
<reference evidence="2 3" key="1">
    <citation type="submission" date="2023-05" db="EMBL/GenBank/DDBJ databases">
        <title>Streptantibioticus silvisoli sp. nov., acidotolerant actinomycetes 1 from pine litter.</title>
        <authorList>
            <person name="Swiecimska M."/>
            <person name="Golinska P."/>
            <person name="Sangal V."/>
            <person name="Wachnowicz B."/>
            <person name="Goodfellow M."/>
        </authorList>
    </citation>
    <scope>NUCLEOTIDE SEQUENCE [LARGE SCALE GENOMIC DNA]</scope>
    <source>
        <strain evidence="2 3">DSM 42109</strain>
    </source>
</reference>
<gene>
    <name evidence="2" type="ORF">NMN56_012660</name>
</gene>
<dbReference type="Gene3D" id="3.40.50.720">
    <property type="entry name" value="NAD(P)-binding Rossmann-like Domain"/>
    <property type="match status" value="1"/>
</dbReference>
<dbReference type="EMBL" id="JANCPR020000010">
    <property type="protein sequence ID" value="MDJ1132791.1"/>
    <property type="molecule type" value="Genomic_DNA"/>
</dbReference>
<organism evidence="2 3">
    <name type="scientific">Streptomyces iconiensis</name>
    <dbReference type="NCBI Taxonomy" id="1384038"/>
    <lineage>
        <taxon>Bacteria</taxon>
        <taxon>Bacillati</taxon>
        <taxon>Actinomycetota</taxon>
        <taxon>Actinomycetes</taxon>
        <taxon>Kitasatosporales</taxon>
        <taxon>Streptomycetaceae</taxon>
        <taxon>Streptomyces</taxon>
    </lineage>
</organism>
<evidence type="ECO:0000313" key="2">
    <source>
        <dbReference type="EMBL" id="MDJ1132791.1"/>
    </source>
</evidence>
<dbReference type="Proteomes" id="UP001214441">
    <property type="component" value="Unassembled WGS sequence"/>
</dbReference>
<dbReference type="InterPro" id="IPR022291">
    <property type="entry name" value="Bacteriocin_synth_cyclodeHase"/>
</dbReference>
<protein>
    <submittedName>
        <fullName evidence="2">TOMM leader peptide-binding protein</fullName>
    </submittedName>
</protein>